<reference evidence="2" key="1">
    <citation type="journal article" date="2019" name="Int. J. Syst. Evol. Microbiol.">
        <title>The Global Catalogue of Microorganisms (GCM) 10K type strain sequencing project: providing services to taxonomists for standard genome sequencing and annotation.</title>
        <authorList>
            <consortium name="The Broad Institute Genomics Platform"/>
            <consortium name="The Broad Institute Genome Sequencing Center for Infectious Disease"/>
            <person name="Wu L."/>
            <person name="Ma J."/>
        </authorList>
    </citation>
    <scope>NUCLEOTIDE SEQUENCE [LARGE SCALE GENOMIC DNA]</scope>
    <source>
        <strain evidence="2">CCM 2767</strain>
    </source>
</reference>
<dbReference type="Proteomes" id="UP000642180">
    <property type="component" value="Unassembled WGS sequence"/>
</dbReference>
<organism evidence="1 2">
    <name type="scientific">Oxalicibacterium faecigallinarum</name>
    <dbReference type="NCBI Taxonomy" id="573741"/>
    <lineage>
        <taxon>Bacteria</taxon>
        <taxon>Pseudomonadati</taxon>
        <taxon>Pseudomonadota</taxon>
        <taxon>Betaproteobacteria</taxon>
        <taxon>Burkholderiales</taxon>
        <taxon>Oxalobacteraceae</taxon>
        <taxon>Oxalicibacterium</taxon>
    </lineage>
</organism>
<dbReference type="EMBL" id="BMDI01000001">
    <property type="protein sequence ID" value="GGI17608.1"/>
    <property type="molecule type" value="Genomic_DNA"/>
</dbReference>
<dbReference type="RefSeq" id="WP_188380147.1">
    <property type="nucleotide sequence ID" value="NZ_BMDI01000001.1"/>
</dbReference>
<evidence type="ECO:0000313" key="1">
    <source>
        <dbReference type="EMBL" id="GGI17608.1"/>
    </source>
</evidence>
<evidence type="ECO:0000313" key="2">
    <source>
        <dbReference type="Proteomes" id="UP000642180"/>
    </source>
</evidence>
<dbReference type="AlphaFoldDB" id="A0A8J3AN52"/>
<sequence>MIDTELYTGNIPHLYNQFVNEIGQANWTNRVRKCNDEIRGNPLLSSHLRAENEIAYQLDTLTNMHKKFGEIPLQLVNSRSLYPAMAFIAQVLSLTRNSPASEASKLFGRVRGALKNPDDMRGLQLELAVATHFVGEGKKISWPEITKIGTFDLLVEDSSHPPLEVECKSIGTNKGRVIKTREILDFASLLRKQIMGLNASQAFGLSVVLTLPNKLPNDYRDRKALASELWAAIESTTSGTLTSGATVELFQFDTKTLGLPPFQDSAFARKIVDEISGTSNRAALIFGAKNGGIVALTIQSQNDDNFLDSIFDTLSDAAGRQLTKSRAGLLIAELTDLSKEQLANLVEHDNNGLNAPTALRVFTSRFLIADNRQHLVGVNFITSGTLNSVDALAVQQSGAVYSFRNERSPFWSAAYSHLFN</sequence>
<gene>
    <name evidence="1" type="ORF">GCM10008066_09830</name>
</gene>
<proteinExistence type="predicted"/>
<keyword evidence="2" id="KW-1185">Reference proteome</keyword>
<name>A0A8J3AN52_9BURK</name>
<comment type="caution">
    <text evidence="1">The sequence shown here is derived from an EMBL/GenBank/DDBJ whole genome shotgun (WGS) entry which is preliminary data.</text>
</comment>
<accession>A0A8J3AN52</accession>
<protein>
    <submittedName>
        <fullName evidence="1">Uncharacterized protein</fullName>
    </submittedName>
</protein>